<evidence type="ECO:0000256" key="5">
    <source>
        <dbReference type="ARBA" id="ARBA00019746"/>
    </source>
</evidence>
<dbReference type="GO" id="GO:0000781">
    <property type="term" value="C:chromosome, telomeric region"/>
    <property type="evidence" value="ECO:0007669"/>
    <property type="project" value="UniProtKB-SubCell"/>
</dbReference>
<keyword evidence="7" id="KW-0819">tRNA processing</keyword>
<comment type="similarity">
    <text evidence="3">Belongs to the GON7 family.</text>
</comment>
<reference evidence="15 16" key="1">
    <citation type="journal article" date="2016" name="Proc. Natl. Acad. Sci. U.S.A.">
        <title>Comparative genomics of biotechnologically important yeasts.</title>
        <authorList>
            <person name="Riley R."/>
            <person name="Haridas S."/>
            <person name="Wolfe K.H."/>
            <person name="Lopes M.R."/>
            <person name="Hittinger C.T."/>
            <person name="Goeker M."/>
            <person name="Salamov A.A."/>
            <person name="Wisecaver J.H."/>
            <person name="Long T.M."/>
            <person name="Calvey C.H."/>
            <person name="Aerts A.L."/>
            <person name="Barry K.W."/>
            <person name="Choi C."/>
            <person name="Clum A."/>
            <person name="Coughlan A.Y."/>
            <person name="Deshpande S."/>
            <person name="Douglass A.P."/>
            <person name="Hanson S.J."/>
            <person name="Klenk H.-P."/>
            <person name="LaButti K.M."/>
            <person name="Lapidus A."/>
            <person name="Lindquist E.A."/>
            <person name="Lipzen A.M."/>
            <person name="Meier-Kolthoff J.P."/>
            <person name="Ohm R.A."/>
            <person name="Otillar R.P."/>
            <person name="Pangilinan J.L."/>
            <person name="Peng Y."/>
            <person name="Rokas A."/>
            <person name="Rosa C.A."/>
            <person name="Scheuner C."/>
            <person name="Sibirny A.A."/>
            <person name="Slot J.C."/>
            <person name="Stielow J.B."/>
            <person name="Sun H."/>
            <person name="Kurtzman C.P."/>
            <person name="Blackwell M."/>
            <person name="Grigoriev I.V."/>
            <person name="Jeffries T.W."/>
        </authorList>
    </citation>
    <scope>NUCLEOTIDE SEQUENCE [LARGE SCALE GENOMIC DNA]</scope>
    <source>
        <strain evidence="15 16">DSM 6958</strain>
    </source>
</reference>
<feature type="compositionally biased region" description="Basic and acidic residues" evidence="14">
    <location>
        <begin position="78"/>
        <end position="100"/>
    </location>
</feature>
<evidence type="ECO:0000256" key="12">
    <source>
        <dbReference type="ARBA" id="ARBA00023242"/>
    </source>
</evidence>
<keyword evidence="10" id="KW-0010">Activator</keyword>
<comment type="function">
    <text evidence="13">Component of the EKC/KEOPS complex that is required for the formation of a threonylcarbamoyl group on adenosine at position 37 (t(6)A37) in tRNAs that read codons beginning with adenine. The complex is probably involved in the transfer of the threonylcarbamoyl moiety of threonylcarbamoyl-AMP (TC-AMP) to the N6 group of A37. GON7 likely plays a supporting role to the catalytic subunit KAE1 in the complex. The EKC/KEOPS complex also promotes both telomere uncapping and telomere elongation. The complex is required for efficient recruitment of transcriptional coactivators.</text>
</comment>
<keyword evidence="11" id="KW-0804">Transcription</keyword>
<evidence type="ECO:0000256" key="6">
    <source>
        <dbReference type="ARBA" id="ARBA00022454"/>
    </source>
</evidence>
<evidence type="ECO:0000256" key="3">
    <source>
        <dbReference type="ARBA" id="ARBA00008529"/>
    </source>
</evidence>
<gene>
    <name evidence="15" type="ORF">NADFUDRAFT_51943</name>
</gene>
<comment type="subcellular location">
    <subcellularLocation>
        <location evidence="2">Chromosome</location>
        <location evidence="2">Telomere</location>
    </subcellularLocation>
    <subcellularLocation>
        <location evidence="1">Nucleus</location>
    </subcellularLocation>
</comment>
<comment type="subunit">
    <text evidence="4">Component of the EKC/KEOPS complex composed of at least BUD32, CGI121, GON7, KAE1 and PCC1; the whole complex dimerizes.</text>
</comment>
<evidence type="ECO:0000256" key="7">
    <source>
        <dbReference type="ARBA" id="ARBA00022694"/>
    </source>
</evidence>
<evidence type="ECO:0000256" key="1">
    <source>
        <dbReference type="ARBA" id="ARBA00004123"/>
    </source>
</evidence>
<dbReference type="Proteomes" id="UP000095009">
    <property type="component" value="Unassembled WGS sequence"/>
</dbReference>
<feature type="region of interest" description="Disordered" evidence="14">
    <location>
        <begin position="78"/>
        <end position="107"/>
    </location>
</feature>
<proteinExistence type="inferred from homology"/>
<name>A0A1E3PJ14_9ASCO</name>
<evidence type="ECO:0000256" key="9">
    <source>
        <dbReference type="ARBA" id="ARBA00023015"/>
    </source>
</evidence>
<evidence type="ECO:0000313" key="16">
    <source>
        <dbReference type="Proteomes" id="UP000095009"/>
    </source>
</evidence>
<evidence type="ECO:0000256" key="2">
    <source>
        <dbReference type="ARBA" id="ARBA00004574"/>
    </source>
</evidence>
<evidence type="ECO:0000256" key="14">
    <source>
        <dbReference type="SAM" id="MobiDB-lite"/>
    </source>
</evidence>
<dbReference type="Pfam" id="PF08738">
    <property type="entry name" value="Gon7"/>
    <property type="match status" value="1"/>
</dbReference>
<evidence type="ECO:0000256" key="10">
    <source>
        <dbReference type="ARBA" id="ARBA00023159"/>
    </source>
</evidence>
<sequence length="107" mass="12036">MELSRISASYTSPTDTRKFYPKSTGVEIEPFASTSDDRNSPNDPSDSFNGRLRSDIFNLQSQLNGFLTAKMSETKKRQYDQLSADKEAQEAADLETKMLDGNDDIEE</sequence>
<evidence type="ECO:0000256" key="13">
    <source>
        <dbReference type="ARBA" id="ARBA00025393"/>
    </source>
</evidence>
<keyword evidence="8" id="KW-0779">Telomere</keyword>
<dbReference type="GO" id="GO:0005634">
    <property type="term" value="C:nucleus"/>
    <property type="evidence" value="ECO:0007669"/>
    <property type="project" value="UniProtKB-SubCell"/>
</dbReference>
<keyword evidence="12" id="KW-0539">Nucleus</keyword>
<accession>A0A1E3PJ14</accession>
<feature type="compositionally biased region" description="Polar residues" evidence="14">
    <location>
        <begin position="1"/>
        <end position="14"/>
    </location>
</feature>
<keyword evidence="16" id="KW-1185">Reference proteome</keyword>
<dbReference type="AlphaFoldDB" id="A0A1E3PJ14"/>
<evidence type="ECO:0000313" key="15">
    <source>
        <dbReference type="EMBL" id="ODQ65348.1"/>
    </source>
</evidence>
<dbReference type="GO" id="GO:0008033">
    <property type="term" value="P:tRNA processing"/>
    <property type="evidence" value="ECO:0007669"/>
    <property type="project" value="UniProtKB-KW"/>
</dbReference>
<evidence type="ECO:0000256" key="11">
    <source>
        <dbReference type="ARBA" id="ARBA00023163"/>
    </source>
</evidence>
<keyword evidence="6" id="KW-0158">Chromosome</keyword>
<dbReference type="InterPro" id="IPR014849">
    <property type="entry name" value="EKC/KEOPS_Gon7"/>
</dbReference>
<evidence type="ECO:0000256" key="4">
    <source>
        <dbReference type="ARBA" id="ARBA00011534"/>
    </source>
</evidence>
<organism evidence="15 16">
    <name type="scientific">Nadsonia fulvescens var. elongata DSM 6958</name>
    <dbReference type="NCBI Taxonomy" id="857566"/>
    <lineage>
        <taxon>Eukaryota</taxon>
        <taxon>Fungi</taxon>
        <taxon>Dikarya</taxon>
        <taxon>Ascomycota</taxon>
        <taxon>Saccharomycotina</taxon>
        <taxon>Dipodascomycetes</taxon>
        <taxon>Dipodascales</taxon>
        <taxon>Dipodascales incertae sedis</taxon>
        <taxon>Nadsonia</taxon>
    </lineage>
</organism>
<evidence type="ECO:0000256" key="8">
    <source>
        <dbReference type="ARBA" id="ARBA00022895"/>
    </source>
</evidence>
<feature type="region of interest" description="Disordered" evidence="14">
    <location>
        <begin position="1"/>
        <end position="51"/>
    </location>
</feature>
<dbReference type="EMBL" id="KV454410">
    <property type="protein sequence ID" value="ODQ65348.1"/>
    <property type="molecule type" value="Genomic_DNA"/>
</dbReference>
<keyword evidence="9" id="KW-0805">Transcription regulation</keyword>
<protein>
    <recommendedName>
        <fullName evidence="5">EKC/KEOPS complex subunit GON7</fullName>
    </recommendedName>
</protein>